<dbReference type="Pfam" id="PF07993">
    <property type="entry name" value="NAD_binding_4"/>
    <property type="match status" value="1"/>
</dbReference>
<keyword evidence="6" id="KW-0436">Ligase</keyword>
<accession>W6QF73</accession>
<dbReference type="InterPro" id="IPR020845">
    <property type="entry name" value="AMP-binding_CS"/>
</dbReference>
<dbReference type="InterPro" id="IPR013120">
    <property type="entry name" value="FAR_NAD-bd"/>
</dbReference>
<dbReference type="Gene3D" id="3.40.50.720">
    <property type="entry name" value="NAD(P)-binding Rossmann-like Domain"/>
    <property type="match status" value="1"/>
</dbReference>
<feature type="domain" description="Thioester reductase (TE)" evidence="5">
    <location>
        <begin position="726"/>
        <end position="960"/>
    </location>
</feature>
<dbReference type="SUPFAM" id="SSF56801">
    <property type="entry name" value="Acetyl-CoA synthetase-like"/>
    <property type="match status" value="1"/>
</dbReference>
<evidence type="ECO:0000256" key="2">
    <source>
        <dbReference type="ARBA" id="ARBA00022553"/>
    </source>
</evidence>
<dbReference type="AlphaFoldDB" id="W6QF73"/>
<keyword evidence="3" id="KW-0472">Membrane</keyword>
<feature type="domain" description="AMP-dependent synthetase/ligase" evidence="4">
    <location>
        <begin position="27"/>
        <end position="363"/>
    </location>
</feature>
<evidence type="ECO:0000256" key="3">
    <source>
        <dbReference type="SAM" id="Phobius"/>
    </source>
</evidence>
<keyword evidence="3" id="KW-1133">Transmembrane helix</keyword>
<evidence type="ECO:0000256" key="1">
    <source>
        <dbReference type="ARBA" id="ARBA00022450"/>
    </source>
</evidence>
<keyword evidence="2" id="KW-0597">Phosphoprotein</keyword>
<protein>
    <submittedName>
        <fullName evidence="6">AMP-dependent synthetase/ligase</fullName>
    </submittedName>
</protein>
<dbReference type="OrthoDB" id="429813at2759"/>
<evidence type="ECO:0000259" key="4">
    <source>
        <dbReference type="Pfam" id="PF00501"/>
    </source>
</evidence>
<dbReference type="PROSITE" id="PS00455">
    <property type="entry name" value="AMP_BINDING"/>
    <property type="match status" value="1"/>
</dbReference>
<dbReference type="EMBL" id="HG792018">
    <property type="protein sequence ID" value="CDM35423.1"/>
    <property type="molecule type" value="Genomic_DNA"/>
</dbReference>
<gene>
    <name evidence="6" type="ORF">PROQFM164_S04g000304</name>
</gene>
<reference evidence="6" key="1">
    <citation type="journal article" date="2014" name="Nat. Commun.">
        <title>Multiple recent horizontal transfers of a large genomic region in cheese making fungi.</title>
        <authorList>
            <person name="Cheeseman K."/>
            <person name="Ropars J."/>
            <person name="Renault P."/>
            <person name="Dupont J."/>
            <person name="Gouzy J."/>
            <person name="Branca A."/>
            <person name="Abraham A.L."/>
            <person name="Ceppi M."/>
            <person name="Conseiller E."/>
            <person name="Debuchy R."/>
            <person name="Malagnac F."/>
            <person name="Goarin A."/>
            <person name="Silar P."/>
            <person name="Lacoste S."/>
            <person name="Sallet E."/>
            <person name="Bensimon A."/>
            <person name="Giraud T."/>
            <person name="Brygoo Y."/>
        </authorList>
    </citation>
    <scope>NUCLEOTIDE SEQUENCE [LARGE SCALE GENOMIC DNA]</scope>
    <source>
        <strain evidence="6">FM164</strain>
    </source>
</reference>
<dbReference type="Pfam" id="PF23562">
    <property type="entry name" value="AMP-binding_C_3"/>
    <property type="match status" value="1"/>
</dbReference>
<sequence>MAASNKQCTTQHGESRVGSRILLNYIEATASNSPDKTAIQQLIQPEHAEPNQPHEVIVSYLGLFNAINYLSWQLDNLAIKPNGSTVIAYLGPSDLRHLLISLVATKMGKQALLISPRVSISMARYLLELSNSPVMVFESTFSSTVDEISKTRSIQTFQIQDLVELLRGPKQIKNYPYDGSWATLRSTPAVILHTSGSTGIPRLVPISHSSLAASDAQRLISQQDPKGRKCQLEIMSDARTVYVAFPLFHVAGFALSSYLLFSGTTLMFGYYHRPPSILMLQIAMRDSQLDGALLPPSIVEELSENLEAMNSASKFKWIFTGGGSISQKKGDTVVTKTQLFNGLGSTECGSFIQYSNDPSHWNYFHFHPLNGIHWRPIDPEAEGNEPEFEMVIRRDRSLESYQSVFHNFPELNEWHTKDVFKKHPTEPDLWKYGFRIDDIIVFSTGEKMNPVGIESRLGCIPGIKAALVIGNKQRYPGLILEVEGINKAEPSYSNLSSKMKNSVKDALDMENSNSSRDSHIHESMILIANKEKPFVRTPKGTIYRNKSLEQYKTEIDELYSSHSIPSQPNLDDLDLDLTSEESLTSGLAHLIAKILPNTSHLGTDDDIFAAGMDSKQAQMLTAAINNKLASQPVHDIDVGWKVEIGTIYGNPTLLLLGRSILRSLSALFRESGDQENFDEIWQRQVAVLFKMGIYSDLRSRYSHEIPTATTATTTKRNRPTSKHVLLTGTTGFIGSHTLEALLRQKHVRKVTCVNRKSPDSKPTIQTVLREGSTAQCEQLEANLTEPHFGIPDLIYHDLSADVTDILHCQWEVNFNLPLKSFETNIKGVSNLIKFACDAKHKVQIIFLSSVATVKNWQKSEPIPEAKLAFAELAQTGYGQSKLIASLLLDRATELTNLPTTICRLGQISGPTKEQSAEKPWPRRDWFPTFLASSVELGCIPDSLGSANQIDWVPVDIAAEALSDLVCDSNAPSGENHEAPQSRYYHIVNPTHVPFTEFVPFLAQRLRSTEPLEVVTLQKWVDILEDKARSHESSRSPVCGISLLGFFQGLISANQRSVVMDTTLSKKRLPLTKCGAIKEEWMGAWLHRWGF</sequence>
<dbReference type="Pfam" id="PF00501">
    <property type="entry name" value="AMP-binding"/>
    <property type="match status" value="1"/>
</dbReference>
<keyword evidence="3" id="KW-0812">Transmembrane</keyword>
<dbReference type="PANTHER" id="PTHR43439:SF2">
    <property type="entry name" value="ENZYME, PUTATIVE (JCVI)-RELATED"/>
    <property type="match status" value="1"/>
</dbReference>
<organism evidence="6 7">
    <name type="scientific">Penicillium roqueforti (strain FM164)</name>
    <dbReference type="NCBI Taxonomy" id="1365484"/>
    <lineage>
        <taxon>Eukaryota</taxon>
        <taxon>Fungi</taxon>
        <taxon>Dikarya</taxon>
        <taxon>Ascomycota</taxon>
        <taxon>Pezizomycotina</taxon>
        <taxon>Eurotiomycetes</taxon>
        <taxon>Eurotiomycetidae</taxon>
        <taxon>Eurotiales</taxon>
        <taxon>Aspergillaceae</taxon>
        <taxon>Penicillium</taxon>
    </lineage>
</organism>
<dbReference type="InterPro" id="IPR036291">
    <property type="entry name" value="NAD(P)-bd_dom_sf"/>
</dbReference>
<evidence type="ECO:0000259" key="5">
    <source>
        <dbReference type="Pfam" id="PF07993"/>
    </source>
</evidence>
<evidence type="ECO:0000313" key="7">
    <source>
        <dbReference type="Proteomes" id="UP000030686"/>
    </source>
</evidence>
<dbReference type="InterPro" id="IPR000873">
    <property type="entry name" value="AMP-dep_synth/lig_dom"/>
</dbReference>
<dbReference type="Proteomes" id="UP000030686">
    <property type="component" value="Unassembled WGS sequence"/>
</dbReference>
<dbReference type="SUPFAM" id="SSF51735">
    <property type="entry name" value="NAD(P)-binding Rossmann-fold domains"/>
    <property type="match status" value="1"/>
</dbReference>
<keyword evidence="1" id="KW-0596">Phosphopantetheine</keyword>
<name>W6QF73_PENRF</name>
<dbReference type="InterPro" id="IPR042099">
    <property type="entry name" value="ANL_N_sf"/>
</dbReference>
<dbReference type="STRING" id="1365484.W6QF73"/>
<dbReference type="PANTHER" id="PTHR43439">
    <property type="entry name" value="PHENYLACETATE-COENZYME A LIGASE"/>
    <property type="match status" value="1"/>
</dbReference>
<feature type="transmembrane region" description="Helical" evidence="3">
    <location>
        <begin position="241"/>
        <end position="271"/>
    </location>
</feature>
<dbReference type="Gene3D" id="3.40.50.12780">
    <property type="entry name" value="N-terminal domain of ligase-like"/>
    <property type="match status" value="1"/>
</dbReference>
<dbReference type="GO" id="GO:0016874">
    <property type="term" value="F:ligase activity"/>
    <property type="evidence" value="ECO:0007669"/>
    <property type="project" value="UniProtKB-KW"/>
</dbReference>
<proteinExistence type="predicted"/>
<dbReference type="OMA" id="DAPINGY"/>
<dbReference type="InterPro" id="IPR051414">
    <property type="entry name" value="Adenylate-forming_Reductase"/>
</dbReference>
<keyword evidence="7" id="KW-1185">Reference proteome</keyword>
<evidence type="ECO:0000313" key="6">
    <source>
        <dbReference type="EMBL" id="CDM35423.1"/>
    </source>
</evidence>